<evidence type="ECO:0000313" key="2">
    <source>
        <dbReference type="Proteomes" id="UP000000343"/>
    </source>
</evidence>
<name>E8X768_GRATM</name>
<keyword evidence="2" id="KW-1185">Reference proteome</keyword>
<dbReference type="KEGG" id="acm:AciX9_4350"/>
<dbReference type="RefSeq" id="WP_013573021.1">
    <property type="nucleotide sequence ID" value="NC_015058.1"/>
</dbReference>
<dbReference type="EMBL" id="CP002483">
    <property type="protein sequence ID" value="ADW71302.1"/>
    <property type="molecule type" value="Genomic_DNA"/>
</dbReference>
<accession>E8X768</accession>
<evidence type="ECO:0000313" key="1">
    <source>
        <dbReference type="EMBL" id="ADW71302.1"/>
    </source>
</evidence>
<dbReference type="HOGENOM" id="CLU_2879573_0_0_0"/>
<organism evidence="2">
    <name type="scientific">Granulicella tundricola (strain ATCC BAA-1859 / DSM 23138 / MP5ACTX9)</name>
    <dbReference type="NCBI Taxonomy" id="1198114"/>
    <lineage>
        <taxon>Bacteria</taxon>
        <taxon>Pseudomonadati</taxon>
        <taxon>Acidobacteriota</taxon>
        <taxon>Terriglobia</taxon>
        <taxon>Terriglobales</taxon>
        <taxon>Acidobacteriaceae</taxon>
        <taxon>Granulicella</taxon>
    </lineage>
</organism>
<sequence length="63" mass="6976">MAAEHKHIAILSAETAGHGIIIHFSDGTTTLFQTHFLYEVREEDGNVALTDLSEDDLMKGFDD</sequence>
<protein>
    <submittedName>
        <fullName evidence="1">Uncharacterized protein</fullName>
    </submittedName>
</protein>
<gene>
    <name evidence="1" type="ordered locus">AciX9_4350</name>
</gene>
<proteinExistence type="predicted"/>
<keyword evidence="1" id="KW-0614">Plasmid</keyword>
<dbReference type="Proteomes" id="UP000000343">
    <property type="component" value="Plasmid pACIX903"/>
</dbReference>
<reference evidence="2" key="1">
    <citation type="submission" date="2011-01" db="EMBL/GenBank/DDBJ databases">
        <title>Complete sequence of plasmid3 of Acidobacterium sp. MP5ACTX9.</title>
        <authorList>
            <consortium name="US DOE Joint Genome Institute"/>
            <person name="Lucas S."/>
            <person name="Copeland A."/>
            <person name="Lapidus A."/>
            <person name="Cheng J.-F."/>
            <person name="Goodwin L."/>
            <person name="Pitluck S."/>
            <person name="Teshima H."/>
            <person name="Detter J.C."/>
            <person name="Han C."/>
            <person name="Tapia R."/>
            <person name="Land M."/>
            <person name="Hauser L."/>
            <person name="Kyrpides N."/>
            <person name="Ivanova N."/>
            <person name="Ovchinnikova G."/>
            <person name="Pagani I."/>
            <person name="Rawat S.R."/>
            <person name="Mannisto M."/>
            <person name="Haggblom M.M."/>
            <person name="Woyke T."/>
        </authorList>
    </citation>
    <scope>NUCLEOTIDE SEQUENCE [LARGE SCALE GENOMIC DNA]</scope>
    <source>
        <strain evidence="2">MP5ACTX9</strain>
        <plasmid evidence="2">Plasmid pACIX903</plasmid>
    </source>
</reference>
<geneLocation type="plasmid" evidence="1 2">
    <name>pACIX903</name>
</geneLocation>
<dbReference type="AlphaFoldDB" id="E8X768"/>